<comment type="subcellular location">
    <subcellularLocation>
        <location evidence="1">Nucleus</location>
    </subcellularLocation>
</comment>
<dbReference type="PANTHER" id="PTHR23334:SF20">
    <property type="entry name" value="BASIC LEUCINE ZIPPER 24"/>
    <property type="match status" value="1"/>
</dbReference>
<dbReference type="GO" id="GO:0006351">
    <property type="term" value="P:DNA-templated transcription"/>
    <property type="evidence" value="ECO:0007669"/>
    <property type="project" value="InterPro"/>
</dbReference>
<evidence type="ECO:0000313" key="3">
    <source>
        <dbReference type="EMBL" id="KAG2329216.1"/>
    </source>
</evidence>
<protein>
    <recommendedName>
        <fullName evidence="2">BZIP domain-containing protein</fullName>
    </recommendedName>
</protein>
<sequence>MDEEEVEVCDRASRGCSHTHSCNPPGPDDASHSHTCVHTQTRLHPCILHILLFTFYMISMNSQENDYSYRSNKRRSCGNREAVRKYREKKKAPTAYLEDETKRILQSQAVAETEIIRLLTLLIEMQVKIDNELGGFSFQKQCNGQMDPNTISISFNHADGCNVATRNEMCEVARVECDEGQAFHEPIHSIHYGHSHIKLFTCCIIGVYNTFHM</sequence>
<dbReference type="AlphaFoldDB" id="A0A8X7WGQ6"/>
<dbReference type="InterPro" id="IPR046347">
    <property type="entry name" value="bZIP_sf"/>
</dbReference>
<dbReference type="SUPFAM" id="SSF57959">
    <property type="entry name" value="Leucine zipper domain"/>
    <property type="match status" value="1"/>
</dbReference>
<evidence type="ECO:0000313" key="4">
    <source>
        <dbReference type="Proteomes" id="UP000886595"/>
    </source>
</evidence>
<dbReference type="GO" id="GO:0005634">
    <property type="term" value="C:nucleus"/>
    <property type="evidence" value="ECO:0007669"/>
    <property type="project" value="UniProtKB-SubCell"/>
</dbReference>
<dbReference type="GO" id="GO:0000981">
    <property type="term" value="F:DNA-binding transcription factor activity, RNA polymerase II-specific"/>
    <property type="evidence" value="ECO:0007669"/>
    <property type="project" value="TreeGrafter"/>
</dbReference>
<comment type="caution">
    <text evidence="3">The sequence shown here is derived from an EMBL/GenBank/DDBJ whole genome shotgun (WGS) entry which is preliminary data.</text>
</comment>
<accession>A0A8X7WGQ6</accession>
<dbReference type="OrthoDB" id="1918304at2759"/>
<dbReference type="Proteomes" id="UP000886595">
    <property type="component" value="Unassembled WGS sequence"/>
</dbReference>
<name>A0A8X7WGQ6_BRACI</name>
<evidence type="ECO:0000256" key="1">
    <source>
        <dbReference type="ARBA" id="ARBA00004123"/>
    </source>
</evidence>
<dbReference type="InterPro" id="IPR031106">
    <property type="entry name" value="C/EBP"/>
</dbReference>
<gene>
    <name evidence="3" type="ORF">Bca52824_000396</name>
</gene>
<keyword evidence="4" id="KW-1185">Reference proteome</keyword>
<dbReference type="GO" id="GO:0000978">
    <property type="term" value="F:RNA polymerase II cis-regulatory region sequence-specific DNA binding"/>
    <property type="evidence" value="ECO:0007669"/>
    <property type="project" value="TreeGrafter"/>
</dbReference>
<proteinExistence type="predicted"/>
<dbReference type="CDD" id="cd14686">
    <property type="entry name" value="bZIP"/>
    <property type="match status" value="1"/>
</dbReference>
<feature type="domain" description="BZIP" evidence="2">
    <location>
        <begin position="72"/>
        <end position="103"/>
    </location>
</feature>
<dbReference type="EMBL" id="JAAMPC010000001">
    <property type="protein sequence ID" value="KAG2329216.1"/>
    <property type="molecule type" value="Genomic_DNA"/>
</dbReference>
<dbReference type="Pfam" id="PF07716">
    <property type="entry name" value="bZIP_2"/>
    <property type="match status" value="1"/>
</dbReference>
<reference evidence="3 4" key="1">
    <citation type="submission" date="2020-02" db="EMBL/GenBank/DDBJ databases">
        <authorList>
            <person name="Ma Q."/>
            <person name="Huang Y."/>
            <person name="Song X."/>
            <person name="Pei D."/>
        </authorList>
    </citation>
    <scope>NUCLEOTIDE SEQUENCE [LARGE SCALE GENOMIC DNA]</scope>
    <source>
        <strain evidence="3">Sxm20200214</strain>
        <tissue evidence="3">Leaf</tissue>
    </source>
</reference>
<evidence type="ECO:0000259" key="2">
    <source>
        <dbReference type="Pfam" id="PF07716"/>
    </source>
</evidence>
<dbReference type="InterPro" id="IPR004827">
    <property type="entry name" value="bZIP"/>
</dbReference>
<dbReference type="PANTHER" id="PTHR23334">
    <property type="entry name" value="CCAAT/ENHANCER BINDING PROTEIN"/>
    <property type="match status" value="1"/>
</dbReference>
<organism evidence="3 4">
    <name type="scientific">Brassica carinata</name>
    <name type="common">Ethiopian mustard</name>
    <name type="synonym">Abyssinian cabbage</name>
    <dbReference type="NCBI Taxonomy" id="52824"/>
    <lineage>
        <taxon>Eukaryota</taxon>
        <taxon>Viridiplantae</taxon>
        <taxon>Streptophyta</taxon>
        <taxon>Embryophyta</taxon>
        <taxon>Tracheophyta</taxon>
        <taxon>Spermatophyta</taxon>
        <taxon>Magnoliopsida</taxon>
        <taxon>eudicotyledons</taxon>
        <taxon>Gunneridae</taxon>
        <taxon>Pentapetalae</taxon>
        <taxon>rosids</taxon>
        <taxon>malvids</taxon>
        <taxon>Brassicales</taxon>
        <taxon>Brassicaceae</taxon>
        <taxon>Brassiceae</taxon>
        <taxon>Brassica</taxon>
    </lineage>
</organism>